<dbReference type="InterPro" id="IPR003148">
    <property type="entry name" value="RCK_N"/>
</dbReference>
<reference evidence="3" key="1">
    <citation type="journal article" date="2019" name="Int. J. Syst. Evol. Microbiol.">
        <title>The Global Catalogue of Microorganisms (GCM) 10K type strain sequencing project: providing services to taxonomists for standard genome sequencing and annotation.</title>
        <authorList>
            <consortium name="The Broad Institute Genomics Platform"/>
            <consortium name="The Broad Institute Genome Sequencing Center for Infectious Disease"/>
            <person name="Wu L."/>
            <person name="Ma J."/>
        </authorList>
    </citation>
    <scope>NUCLEOTIDE SEQUENCE [LARGE SCALE GENOMIC DNA]</scope>
    <source>
        <strain evidence="3">CCM 7282</strain>
    </source>
</reference>
<dbReference type="PANTHER" id="PTHR43833:SF9">
    <property type="entry name" value="POTASSIUM CHANNEL PROTEIN YUGO-RELATED"/>
    <property type="match status" value="1"/>
</dbReference>
<gene>
    <name evidence="2" type="ORF">GCM10007216_27740</name>
</gene>
<evidence type="ECO:0000259" key="1">
    <source>
        <dbReference type="PROSITE" id="PS51201"/>
    </source>
</evidence>
<dbReference type="RefSeq" id="WP_062443398.1">
    <property type="nucleotide sequence ID" value="NZ_BMCJ01000005.1"/>
</dbReference>
<dbReference type="SUPFAM" id="SSF51735">
    <property type="entry name" value="NAD(P)-binding Rossmann-fold domains"/>
    <property type="match status" value="1"/>
</dbReference>
<proteinExistence type="predicted"/>
<dbReference type="Gene3D" id="3.40.50.720">
    <property type="entry name" value="NAD(P)-binding Rossmann-like Domain"/>
    <property type="match status" value="1"/>
</dbReference>
<dbReference type="PANTHER" id="PTHR43833">
    <property type="entry name" value="POTASSIUM CHANNEL PROTEIN 2-RELATED-RELATED"/>
    <property type="match status" value="1"/>
</dbReference>
<dbReference type="Pfam" id="PF02254">
    <property type="entry name" value="TrkA_N"/>
    <property type="match status" value="1"/>
</dbReference>
<feature type="domain" description="RCK N-terminal" evidence="1">
    <location>
        <begin position="2"/>
        <end position="127"/>
    </location>
</feature>
<dbReference type="PROSITE" id="PS51201">
    <property type="entry name" value="RCK_N"/>
    <property type="match status" value="1"/>
</dbReference>
<comment type="caution">
    <text evidence="2">The sequence shown here is derived from an EMBL/GenBank/DDBJ whole genome shotgun (WGS) entry which is preliminary data.</text>
</comment>
<name>A0ABQ1PE84_9BACI</name>
<dbReference type="InterPro" id="IPR036291">
    <property type="entry name" value="NAD(P)-bd_dom_sf"/>
</dbReference>
<accession>A0ABQ1PE84</accession>
<keyword evidence="3" id="KW-1185">Reference proteome</keyword>
<dbReference type="InterPro" id="IPR050721">
    <property type="entry name" value="Trk_Ktr_HKT_K-transport"/>
</dbReference>
<dbReference type="EMBL" id="BMCJ01000005">
    <property type="protein sequence ID" value="GGC95441.1"/>
    <property type="molecule type" value="Genomic_DNA"/>
</dbReference>
<protein>
    <recommendedName>
        <fullName evidence="1">RCK N-terminal domain-containing protein</fullName>
    </recommendedName>
</protein>
<sequence length="152" mass="16860">MEDHHIIIGWNILSVKLIQAIRANGKDEDIILIDNSLGELPEMIDKVTYIKGDAYNQEVLAEAHIQSAKDVIITADPSKEEGEADKYSIMFTIAAKAANPDVRVITEILTSKQAENAKRVGASSIIKSYEILGMLMYHQMTGRTAELFKSVQ</sequence>
<evidence type="ECO:0000313" key="3">
    <source>
        <dbReference type="Proteomes" id="UP000619534"/>
    </source>
</evidence>
<organism evidence="2 3">
    <name type="scientific">Thalassobacillus devorans</name>
    <dbReference type="NCBI Taxonomy" id="279813"/>
    <lineage>
        <taxon>Bacteria</taxon>
        <taxon>Bacillati</taxon>
        <taxon>Bacillota</taxon>
        <taxon>Bacilli</taxon>
        <taxon>Bacillales</taxon>
        <taxon>Bacillaceae</taxon>
        <taxon>Thalassobacillus</taxon>
    </lineage>
</organism>
<dbReference type="Proteomes" id="UP000619534">
    <property type="component" value="Unassembled WGS sequence"/>
</dbReference>
<evidence type="ECO:0000313" key="2">
    <source>
        <dbReference type="EMBL" id="GGC95441.1"/>
    </source>
</evidence>